<dbReference type="AlphaFoldDB" id="B4S4V8"/>
<dbReference type="Proteomes" id="UP000002725">
    <property type="component" value="Chromosome"/>
</dbReference>
<dbReference type="InterPro" id="IPR027385">
    <property type="entry name" value="Beta-barrel_OMP"/>
</dbReference>
<evidence type="ECO:0000313" key="5">
    <source>
        <dbReference type="Proteomes" id="UP000002725"/>
    </source>
</evidence>
<accession>B4S4V8</accession>
<feature type="chain" id="PRO_5002825702" description="Outer membrane protein beta-barrel domain-containing protein" evidence="2">
    <location>
        <begin position="22"/>
        <end position="234"/>
    </location>
</feature>
<proteinExistence type="predicted"/>
<gene>
    <name evidence="4" type="ordered locus">Paes_0399</name>
</gene>
<dbReference type="STRING" id="290512.Paes_0399"/>
<dbReference type="Gene3D" id="2.40.160.20">
    <property type="match status" value="1"/>
</dbReference>
<dbReference type="RefSeq" id="WP_012504993.1">
    <property type="nucleotide sequence ID" value="NC_011059.1"/>
</dbReference>
<dbReference type="EMBL" id="CP001108">
    <property type="protein sequence ID" value="ACF45456.1"/>
    <property type="molecule type" value="Genomic_DNA"/>
</dbReference>
<evidence type="ECO:0000256" key="1">
    <source>
        <dbReference type="ARBA" id="ARBA00022729"/>
    </source>
</evidence>
<dbReference type="Pfam" id="PF13505">
    <property type="entry name" value="OMP_b-brl"/>
    <property type="match status" value="1"/>
</dbReference>
<feature type="signal peptide" evidence="2">
    <location>
        <begin position="1"/>
        <end position="21"/>
    </location>
</feature>
<protein>
    <recommendedName>
        <fullName evidence="3">Outer membrane protein beta-barrel domain-containing protein</fullName>
    </recommendedName>
</protein>
<keyword evidence="1 2" id="KW-0732">Signal</keyword>
<dbReference type="HOGENOM" id="CLU_057473_3_1_10"/>
<dbReference type="eggNOG" id="COG3637">
    <property type="taxonomic scope" value="Bacteria"/>
</dbReference>
<reference evidence="4" key="1">
    <citation type="submission" date="2008-06" db="EMBL/GenBank/DDBJ databases">
        <title>Complete sequence of chromosome of Prosthecochloris aestuarii DSM 271.</title>
        <authorList>
            <consortium name="US DOE Joint Genome Institute"/>
            <person name="Lucas S."/>
            <person name="Copeland A."/>
            <person name="Lapidus A."/>
            <person name="Glavina del Rio T."/>
            <person name="Dalin E."/>
            <person name="Tice H."/>
            <person name="Bruce D."/>
            <person name="Goodwin L."/>
            <person name="Pitluck S."/>
            <person name="Schmutz J."/>
            <person name="Larimer F."/>
            <person name="Land M."/>
            <person name="Hauser L."/>
            <person name="Kyrpides N."/>
            <person name="Anderson I."/>
            <person name="Liu Z."/>
            <person name="Li T."/>
            <person name="Zhao F."/>
            <person name="Overmann J."/>
            <person name="Bryant D.A."/>
            <person name="Richardson P."/>
        </authorList>
    </citation>
    <scope>NUCLEOTIDE SEQUENCE [LARGE SCALE GENOMIC DNA]</scope>
    <source>
        <strain evidence="4">DSM 271</strain>
    </source>
</reference>
<dbReference type="KEGG" id="paa:Paes_0399"/>
<name>B4S4V8_PROA2</name>
<evidence type="ECO:0000259" key="3">
    <source>
        <dbReference type="Pfam" id="PF13505"/>
    </source>
</evidence>
<evidence type="ECO:0000256" key="2">
    <source>
        <dbReference type="SAM" id="SignalP"/>
    </source>
</evidence>
<dbReference type="InterPro" id="IPR011250">
    <property type="entry name" value="OMP/PagP_B-barrel"/>
</dbReference>
<keyword evidence="5" id="KW-1185">Reference proteome</keyword>
<evidence type="ECO:0000313" key="4">
    <source>
        <dbReference type="EMBL" id="ACF45456.1"/>
    </source>
</evidence>
<feature type="domain" description="Outer membrane protein beta-barrel" evidence="3">
    <location>
        <begin position="10"/>
        <end position="198"/>
    </location>
</feature>
<dbReference type="SUPFAM" id="SSF56925">
    <property type="entry name" value="OMPA-like"/>
    <property type="match status" value="1"/>
</dbReference>
<sequence>MKKALSLVMVFLVAVAFSATGYSADKYISGNIGISWLNDYESSESRDGSFIPNTGLFEFGSGLTLAAAFGCDYGDYRAEAEIGYQSGDVDTFAFGTGERDPFAMDMTGDVTILSIMGNGYYDIALGSDVELFLMAGAGFAQVNFDDVAAAEEEQMMGPNLALNVTEVAFAYQIGAGLALPVSDGIMLEAKYRYFATTDFTVSDDFDLPLNGIEDTEWVGNIESHSAMLGMRVML</sequence>
<organism evidence="4 5">
    <name type="scientific">Prosthecochloris aestuarii (strain DSM 271 / SK 413)</name>
    <dbReference type="NCBI Taxonomy" id="290512"/>
    <lineage>
        <taxon>Bacteria</taxon>
        <taxon>Pseudomonadati</taxon>
        <taxon>Chlorobiota</taxon>
        <taxon>Chlorobiia</taxon>
        <taxon>Chlorobiales</taxon>
        <taxon>Chlorobiaceae</taxon>
        <taxon>Prosthecochloris</taxon>
    </lineage>
</organism>